<dbReference type="GO" id="GO:0004100">
    <property type="term" value="F:chitin synthase activity"/>
    <property type="evidence" value="ECO:0007669"/>
    <property type="project" value="UniProtKB-UniRule"/>
</dbReference>
<dbReference type="SUPFAM" id="SSF53448">
    <property type="entry name" value="Nucleotide-diphospho-sugar transferases"/>
    <property type="match status" value="1"/>
</dbReference>
<organism evidence="14 15">
    <name type="scientific">Botrytis galanthina</name>
    <dbReference type="NCBI Taxonomy" id="278940"/>
    <lineage>
        <taxon>Eukaryota</taxon>
        <taxon>Fungi</taxon>
        <taxon>Dikarya</taxon>
        <taxon>Ascomycota</taxon>
        <taxon>Pezizomycotina</taxon>
        <taxon>Leotiomycetes</taxon>
        <taxon>Helotiales</taxon>
        <taxon>Sclerotiniaceae</taxon>
        <taxon>Botrytis</taxon>
    </lineage>
</organism>
<evidence type="ECO:0000259" key="13">
    <source>
        <dbReference type="Pfam" id="PF08407"/>
    </source>
</evidence>
<dbReference type="EMBL" id="PQXL01000347">
    <property type="protein sequence ID" value="THV46948.1"/>
    <property type="molecule type" value="Genomic_DNA"/>
</dbReference>
<evidence type="ECO:0000256" key="2">
    <source>
        <dbReference type="ARBA" id="ARBA00012543"/>
    </source>
</evidence>
<feature type="domain" description="Chitin synthase N-terminal" evidence="13">
    <location>
        <begin position="132"/>
        <end position="207"/>
    </location>
</feature>
<keyword evidence="9 11" id="KW-0961">Cell wall biogenesis/degradation</keyword>
<comment type="function">
    <text evidence="11">Polymerizes chitin, a structural polymer of the cell wall and septum, by transferring the sugar moiety of UDP-GlcNAc to the non-reducing end of the growing chitin polymer.</text>
</comment>
<evidence type="ECO:0000256" key="8">
    <source>
        <dbReference type="ARBA" id="ARBA00023136"/>
    </source>
</evidence>
<dbReference type="Pfam" id="PF01644">
    <property type="entry name" value="Chitin_synth_1"/>
    <property type="match status" value="1"/>
</dbReference>
<keyword evidence="6 11" id="KW-0812">Transmembrane</keyword>
<dbReference type="GO" id="GO:0006031">
    <property type="term" value="P:chitin biosynthetic process"/>
    <property type="evidence" value="ECO:0007669"/>
    <property type="project" value="UniProtKB-UniRule"/>
</dbReference>
<evidence type="ECO:0000256" key="9">
    <source>
        <dbReference type="ARBA" id="ARBA00023316"/>
    </source>
</evidence>
<accession>A0A4S8QPU2</accession>
<dbReference type="OrthoDB" id="26569at2759"/>
<keyword evidence="3 11" id="KW-1003">Cell membrane</keyword>
<evidence type="ECO:0000256" key="12">
    <source>
        <dbReference type="SAM" id="MobiDB-lite"/>
    </source>
</evidence>
<proteinExistence type="inferred from homology"/>
<name>A0A4S8QPU2_9HELO</name>
<evidence type="ECO:0000256" key="5">
    <source>
        <dbReference type="ARBA" id="ARBA00022679"/>
    </source>
</evidence>
<keyword evidence="7 11" id="KW-1133">Transmembrane helix</keyword>
<dbReference type="GO" id="GO:0030428">
    <property type="term" value="C:cell septum"/>
    <property type="evidence" value="ECO:0007669"/>
    <property type="project" value="TreeGrafter"/>
</dbReference>
<feature type="transmembrane region" description="Helical" evidence="11">
    <location>
        <begin position="648"/>
        <end position="670"/>
    </location>
</feature>
<dbReference type="PANTHER" id="PTHR22914:SF11">
    <property type="entry name" value="CHITIN SYNTHASE B"/>
    <property type="match status" value="1"/>
</dbReference>
<keyword evidence="8 11" id="KW-0472">Membrane</keyword>
<dbReference type="Proteomes" id="UP000308671">
    <property type="component" value="Unassembled WGS sequence"/>
</dbReference>
<dbReference type="GO" id="GO:0005886">
    <property type="term" value="C:plasma membrane"/>
    <property type="evidence" value="ECO:0007669"/>
    <property type="project" value="UniProtKB-SubCell"/>
</dbReference>
<reference evidence="14 15" key="1">
    <citation type="submission" date="2017-12" db="EMBL/GenBank/DDBJ databases">
        <title>Comparative genomics of Botrytis spp.</title>
        <authorList>
            <person name="Valero-Jimenez C.A."/>
            <person name="Tapia P."/>
            <person name="Veloso J."/>
            <person name="Silva-Moreno E."/>
            <person name="Staats M."/>
            <person name="Valdes J.H."/>
            <person name="Van Kan J.A.L."/>
        </authorList>
    </citation>
    <scope>NUCLEOTIDE SEQUENCE [LARGE SCALE GENOMIC DNA]</scope>
    <source>
        <strain evidence="14 15">MUCL435</strain>
    </source>
</reference>
<evidence type="ECO:0000256" key="10">
    <source>
        <dbReference type="ARBA" id="ARBA00038055"/>
    </source>
</evidence>
<comment type="caution">
    <text evidence="14">The sequence shown here is derived from an EMBL/GenBank/DDBJ whole genome shotgun (WGS) entry which is preliminary data.</text>
</comment>
<dbReference type="Pfam" id="PF08407">
    <property type="entry name" value="Chitin_synth_1N"/>
    <property type="match status" value="1"/>
</dbReference>
<evidence type="ECO:0000256" key="1">
    <source>
        <dbReference type="ARBA" id="ARBA00004651"/>
    </source>
</evidence>
<feature type="transmembrane region" description="Helical" evidence="11">
    <location>
        <begin position="690"/>
        <end position="712"/>
    </location>
</feature>
<feature type="region of interest" description="Disordered" evidence="12">
    <location>
        <begin position="75"/>
        <end position="100"/>
    </location>
</feature>
<comment type="subcellular location">
    <subcellularLocation>
        <location evidence="1 11">Cell membrane</location>
        <topology evidence="1 11">Multi-pass membrane protein</topology>
    </subcellularLocation>
</comment>
<dbReference type="GO" id="GO:0071555">
    <property type="term" value="P:cell wall organization"/>
    <property type="evidence" value="ECO:0007669"/>
    <property type="project" value="UniProtKB-KW"/>
</dbReference>
<feature type="transmembrane region" description="Helical" evidence="11">
    <location>
        <begin position="616"/>
        <end position="636"/>
    </location>
</feature>
<feature type="transmembrane region" description="Helical" evidence="11">
    <location>
        <begin position="829"/>
        <end position="848"/>
    </location>
</feature>
<evidence type="ECO:0000313" key="14">
    <source>
        <dbReference type="EMBL" id="THV46948.1"/>
    </source>
</evidence>
<evidence type="ECO:0000256" key="7">
    <source>
        <dbReference type="ARBA" id="ARBA00022989"/>
    </source>
</evidence>
<feature type="compositionally biased region" description="Polar residues" evidence="12">
    <location>
        <begin position="75"/>
        <end position="85"/>
    </location>
</feature>
<dbReference type="InterPro" id="IPR013616">
    <property type="entry name" value="Chitin_synth_N"/>
</dbReference>
<keyword evidence="15" id="KW-1185">Reference proteome</keyword>
<evidence type="ECO:0000256" key="4">
    <source>
        <dbReference type="ARBA" id="ARBA00022676"/>
    </source>
</evidence>
<comment type="similarity">
    <text evidence="10">Belongs to the chitin synthase family. Class III subfamily.</text>
</comment>
<dbReference type="AlphaFoldDB" id="A0A4S8QPU2"/>
<dbReference type="CDD" id="cd04190">
    <property type="entry name" value="Chitin_synth_C"/>
    <property type="match status" value="1"/>
</dbReference>
<gene>
    <name evidence="14" type="ORF">BGAL_0347g00100</name>
</gene>
<sequence length="904" mass="101984">METPNWSNSAEDYPMNDLIQHPNISVTGPPTQLTNTDHISDVHQPNDAHDVGESLLSDPSGYNPTMPYVTGTGQGRYQHSATSPANGEDFFGDERGLPDDDQNSYTIPNDSFDEQEMPSAIGTHGAIRRRATRKIKLIQGGQGSVLSANYPVPSAIKNAVQPQYIDVENGTNEFSEMRYTAVTCDPNDFTLMNGYTLRQHIYNRHTELLIAITYYNEDKILFARTLHGVMENIRDIVNLKKSRFWTQGSAAWEKIVVCLVFDGFEKADPGVLDLLTTVGVYQDCVRKQDVDGKETTAHVFEFTTQLSITPDLQLARPSSNADDSDNLPPVQLLFCLKQKNTKKINSHRWLFNAFGRILNPEVAILIDAGTKPGPRSLLALWEAFYNDKNLGGACGEIHAMLGNPNSKLLNPLVAVQNFEYKISNVLDKPLESSFGYVTVLPGAFSAYRFRAIMGRPLEQYFHGDHTLLSGKKSINNMNIFKKNMFLAEDRILCFELVVKEGQNWHLSYVKAAKGETDVPEGPAEFLSQRRRWLNGSFAASLYSLIHFGRMYKSSHSLIRMIMFHFQLLYNIANVVFSWFSLSSYWLTTTVIMNLVGTPVAVSDYHGWPFGDTASPIFNHIIEYIYLAFLITQFILALGNRPKGSQVTYLVSFAVFAFIQLYVIILSFYLVYRALRTPIGDQIDTSSGAAFFESMFGGTGVAGVILLALITIYGLNYLASFLYLDPWHMFHSFPQYIILASTYINILMVYAFNNWHDVSWGTKGSDESEKLPSANVIKDLKSGHQMVEEEEMQQVDIDQKFQETVLRTLSPVAVEVVVETKEVDDTYKSFRTRLVVCWILSNMLLVWIVTSDDFAFLGVGQASTTRTPAYFRFLLYATAFLSIVRFLGFLWFLGRTSIMCCFAKR</sequence>
<dbReference type="InterPro" id="IPR029044">
    <property type="entry name" value="Nucleotide-diphossugar_trans"/>
</dbReference>
<protein>
    <recommendedName>
        <fullName evidence="2 11">Chitin synthase</fullName>
        <ecNumber evidence="2 11">2.4.1.16</ecNumber>
    </recommendedName>
</protein>
<keyword evidence="5 11" id="KW-0808">Transferase</keyword>
<feature type="transmembrane region" description="Helical" evidence="11">
    <location>
        <begin position="585"/>
        <end position="604"/>
    </location>
</feature>
<evidence type="ECO:0000313" key="15">
    <source>
        <dbReference type="Proteomes" id="UP000308671"/>
    </source>
</evidence>
<feature type="transmembrane region" description="Helical" evidence="11">
    <location>
        <begin position="732"/>
        <end position="752"/>
    </location>
</feature>
<dbReference type="EC" id="2.4.1.16" evidence="2 11"/>
<evidence type="ECO:0000256" key="3">
    <source>
        <dbReference type="ARBA" id="ARBA00022475"/>
    </source>
</evidence>
<dbReference type="PANTHER" id="PTHR22914">
    <property type="entry name" value="CHITIN SYNTHASE"/>
    <property type="match status" value="1"/>
</dbReference>
<comment type="catalytic activity">
    <reaction evidence="11">
        <text>[(1-&gt;4)-N-acetyl-beta-D-glucosaminyl](n) + UDP-N-acetyl-alpha-D-glucosamine = [(1-&gt;4)-N-acetyl-beta-D-glucosaminyl](n+1) + UDP + H(+)</text>
        <dbReference type="Rhea" id="RHEA:16637"/>
        <dbReference type="Rhea" id="RHEA-COMP:9593"/>
        <dbReference type="Rhea" id="RHEA-COMP:9595"/>
        <dbReference type="ChEBI" id="CHEBI:15378"/>
        <dbReference type="ChEBI" id="CHEBI:17029"/>
        <dbReference type="ChEBI" id="CHEBI:57705"/>
        <dbReference type="ChEBI" id="CHEBI:58223"/>
        <dbReference type="EC" id="2.4.1.16"/>
    </reaction>
</comment>
<evidence type="ECO:0000256" key="11">
    <source>
        <dbReference type="RuleBase" id="RU366040"/>
    </source>
</evidence>
<keyword evidence="4 11" id="KW-0328">Glycosyltransferase</keyword>
<dbReference type="InterPro" id="IPR004835">
    <property type="entry name" value="Chitin_synth"/>
</dbReference>
<evidence type="ECO:0000256" key="6">
    <source>
        <dbReference type="ARBA" id="ARBA00022692"/>
    </source>
</evidence>
<feature type="transmembrane region" description="Helical" evidence="11">
    <location>
        <begin position="868"/>
        <end position="893"/>
    </location>
</feature>